<evidence type="ECO:0000256" key="1">
    <source>
        <dbReference type="SAM" id="SignalP"/>
    </source>
</evidence>
<protein>
    <recommendedName>
        <fullName evidence="2">DUF4136 domain-containing protein</fullName>
    </recommendedName>
</protein>
<feature type="chain" id="PRO_5015762226" description="DUF4136 domain-containing protein" evidence="1">
    <location>
        <begin position="21"/>
        <end position="175"/>
    </location>
</feature>
<dbReference type="AlphaFoldDB" id="A0A2T2YN46"/>
<dbReference type="Gene3D" id="3.30.160.670">
    <property type="match status" value="1"/>
</dbReference>
<comment type="caution">
    <text evidence="3">The sequence shown here is derived from an EMBL/GenBank/DDBJ whole genome shotgun (WGS) entry which is preliminary data.</text>
</comment>
<dbReference type="EMBL" id="PYFT01000001">
    <property type="protein sequence ID" value="PSR56933.1"/>
    <property type="molecule type" value="Genomic_DNA"/>
</dbReference>
<evidence type="ECO:0000313" key="3">
    <source>
        <dbReference type="EMBL" id="PSR56933.1"/>
    </source>
</evidence>
<dbReference type="InterPro" id="IPR025411">
    <property type="entry name" value="DUF4136"/>
</dbReference>
<name>A0A2T2YN46_9BACT</name>
<keyword evidence="4" id="KW-1185">Reference proteome</keyword>
<dbReference type="OrthoDB" id="5432251at2"/>
<dbReference type="Proteomes" id="UP000240357">
    <property type="component" value="Unassembled WGS sequence"/>
</dbReference>
<dbReference type="Pfam" id="PF13590">
    <property type="entry name" value="DUF4136"/>
    <property type="match status" value="1"/>
</dbReference>
<organism evidence="3 4">
    <name type="scientific">Adhaeribacter arboris</name>
    <dbReference type="NCBI Taxonomy" id="2072846"/>
    <lineage>
        <taxon>Bacteria</taxon>
        <taxon>Pseudomonadati</taxon>
        <taxon>Bacteroidota</taxon>
        <taxon>Cytophagia</taxon>
        <taxon>Cytophagales</taxon>
        <taxon>Hymenobacteraceae</taxon>
        <taxon>Adhaeribacter</taxon>
    </lineage>
</organism>
<sequence length="175" mass="20240">MRIIKYISFVVLLSLATACAPYVNVSTDYDHSINFQQYRSFNWYSNKAGVKHDSLQYDTFFDKRMQNALKANLSQRGIEFSEKPEFYVNYNVSFANQTTANSGPFYPYGYYGGYSRFNNTSQYKEGTIIVDLIDARNNQLIWRGVGESEVRSRNIPEDKVIEIVNSILSKFPPKN</sequence>
<proteinExistence type="predicted"/>
<feature type="signal peptide" evidence="1">
    <location>
        <begin position="1"/>
        <end position="20"/>
    </location>
</feature>
<evidence type="ECO:0000313" key="4">
    <source>
        <dbReference type="Proteomes" id="UP000240357"/>
    </source>
</evidence>
<gene>
    <name evidence="3" type="ORF">AHMF7605_27280</name>
</gene>
<feature type="domain" description="DUF4136" evidence="2">
    <location>
        <begin position="25"/>
        <end position="173"/>
    </location>
</feature>
<accession>A0A2T2YN46</accession>
<evidence type="ECO:0000259" key="2">
    <source>
        <dbReference type="Pfam" id="PF13590"/>
    </source>
</evidence>
<dbReference type="PROSITE" id="PS51257">
    <property type="entry name" value="PROKAR_LIPOPROTEIN"/>
    <property type="match status" value="1"/>
</dbReference>
<dbReference type="RefSeq" id="WP_106933104.1">
    <property type="nucleotide sequence ID" value="NZ_PYFT01000001.1"/>
</dbReference>
<reference evidence="3 4" key="1">
    <citation type="submission" date="2018-03" db="EMBL/GenBank/DDBJ databases">
        <title>Adhaeribacter sp. HMF7605 Genome sequencing and assembly.</title>
        <authorList>
            <person name="Kang H."/>
            <person name="Kang J."/>
            <person name="Cha I."/>
            <person name="Kim H."/>
            <person name="Joh K."/>
        </authorList>
    </citation>
    <scope>NUCLEOTIDE SEQUENCE [LARGE SCALE GENOMIC DNA]</scope>
    <source>
        <strain evidence="3 4">HMF7605</strain>
    </source>
</reference>
<keyword evidence="1" id="KW-0732">Signal</keyword>